<protein>
    <recommendedName>
        <fullName evidence="1">ATP-dependent DNA helicase</fullName>
        <ecNumber evidence="1">5.6.2.3</ecNumber>
    </recommendedName>
</protein>
<dbReference type="Pfam" id="PF05970">
    <property type="entry name" value="PIF1"/>
    <property type="match status" value="1"/>
</dbReference>
<dbReference type="PANTHER" id="PTHR47642:SF5">
    <property type="entry name" value="ATP-DEPENDENT DNA HELICASE"/>
    <property type="match status" value="1"/>
</dbReference>
<dbReference type="GO" id="GO:0043139">
    <property type="term" value="F:5'-3' DNA helicase activity"/>
    <property type="evidence" value="ECO:0007669"/>
    <property type="project" value="UniProtKB-EC"/>
</dbReference>
<dbReference type="SUPFAM" id="SSF56219">
    <property type="entry name" value="DNase I-like"/>
    <property type="match status" value="1"/>
</dbReference>
<keyword evidence="1" id="KW-0347">Helicase</keyword>
<dbReference type="GO" id="GO:0006310">
    <property type="term" value="P:DNA recombination"/>
    <property type="evidence" value="ECO:0007669"/>
    <property type="project" value="UniProtKB-KW"/>
</dbReference>
<proteinExistence type="inferred from homology"/>
<dbReference type="Gene3D" id="3.60.10.10">
    <property type="entry name" value="Endonuclease/exonuclease/phosphatase"/>
    <property type="match status" value="1"/>
</dbReference>
<keyword evidence="1" id="KW-0233">DNA recombination</keyword>
<name>A0AA38LLG8_TAXCH</name>
<reference evidence="5 6" key="1">
    <citation type="journal article" date="2021" name="Nat. Plants">
        <title>The Taxus genome provides insights into paclitaxel biosynthesis.</title>
        <authorList>
            <person name="Xiong X."/>
            <person name="Gou J."/>
            <person name="Liao Q."/>
            <person name="Li Y."/>
            <person name="Zhou Q."/>
            <person name="Bi G."/>
            <person name="Li C."/>
            <person name="Du R."/>
            <person name="Wang X."/>
            <person name="Sun T."/>
            <person name="Guo L."/>
            <person name="Liang H."/>
            <person name="Lu P."/>
            <person name="Wu Y."/>
            <person name="Zhang Z."/>
            <person name="Ro D.K."/>
            <person name="Shang Y."/>
            <person name="Huang S."/>
            <person name="Yan J."/>
        </authorList>
    </citation>
    <scope>NUCLEOTIDE SEQUENCE [LARGE SCALE GENOMIC DNA]</scope>
    <source>
        <strain evidence="5">Ta-2019</strain>
    </source>
</reference>
<sequence>NHDWDQTLSTTANFQTINNEEHEHISSENSSSDDDIDDDNAHDTLIHGFTDSSAIHCLQDKIINIAPAEGFTPLGIFQDKFSEEMNFPTLFFGQARNETTTKTITYQKIAQWELMHSDRRFSYHITNIFFKAIKILIDQVNRSMWLRIRKGQLKGRVLFAKDVKYKPNLENILRSDIGYIDFKKIRISPDYMQQTRKNLFAMIRQLGPPTFFATFSSAEHCWQPLTNALNNLYARYRNNVPSQKPTHSDCNNSNFFVKNDPVTCTRYYKHRLYALKQLLCKDKSFFGHIEDFFWVTEFQNRGNAHSHWLIWTKNAPIFGNDANDIIESYIDQYITCDTTLFPEHIARLQCHHHTQSCRKKQSKCRYNFPQPPMSCTKILEPVEQPTESAIANARSIFLLLESKRYNPSITHELFLHELGLDEITYIQAIQSTLKQPTLLLKRKPAQAWNNSFSKKMPMVWQANTDAQYVLNAYAAASYCCSYMTKIDRTMTKAFIRIREEHQKMHLDAIQMIRSLGNAMLNTHQMSAQQAVHIVLSIPLNNTSRKCVFINTSNPEERTFILKPPTILEQEPDESTNIMCRSIIDHYIARPHSLHSICLADFVSIHNGSKNKKSRTKPLIIRSVNYSKYLDIENYCREKLLLYIPFTENEHRLKNKFATWKDAYAFHKHTIHSNESKYRYATNSKWGDMDTAIHDVQLCLESSEKMTNITTHKQPPFEDYDIQHDLPFHNRHQHTNIAKKQFQLAKHPTIEDNRTYFKQMQLLNKKQQTILKDICFKKNKDPSIPIYLFLTGGAGTGKTFVAKLIFETLTRIYNTSMQSDPLKIKGLILAFTGKAAYNANGITLHSAFLLPFNRSELHPLSSERLDCLAKHYQQLQLALIDEISLVGGQLLYFTDQRLRQIKHMPTSWFGGIDMIFCGDFYQAQPVNDCLVFKNPKISREIIAYDFWNTQVKIYELTETMRQKDAAFVSVLNRIRTGQHLDSDLAYLNHNCIRPIPVDPTLPFLFYKNIDVIQHNKKMLALAPGSKIVIDSIDEQDTTLEQMESYSKTVELPQHIELKVNMLVELFAGNYDIQDGLVNGSDGVFKTYTTTDGLDAVWIKFNDASIGKQQRSKHPQLTTLPTELDWTPIVRVARPLHRTSLKTPVTIRKQFPVQLCSARTIHRAQGLTLERLAFSPLGVSSHGLAYTALSRVRTISSLYLLSPLTKKNFSIKQAISTEMERLRNEAKWNIQHELSTADISLSVIIATLNTRSLHAHREAILHDHELMQSQILCLQETHIASAIAMDYLDRYRCLSAHHVHGLAIFIANNIPLLEKHCFHNAHVESLVAKILLQQQCISVVNVYVAPNANLENIFIVLDNVFRSLDLSIPTYILGDFNIDMQNKNRKTAMLVAFMQKNNFSFHIQHSSVFTKNMIDHIWSNTILETCNTFERFAYWTDHPAIFAVFKNTNNSSPQL</sequence>
<feature type="domain" description="Endonuclease/exonuclease/phosphatase" evidence="2">
    <location>
        <begin position="1261"/>
        <end position="1436"/>
    </location>
</feature>
<evidence type="ECO:0000259" key="4">
    <source>
        <dbReference type="Pfam" id="PF14214"/>
    </source>
</evidence>
<dbReference type="EMBL" id="JAHRHJ020000001">
    <property type="protein sequence ID" value="KAH9329253.1"/>
    <property type="molecule type" value="Genomic_DNA"/>
</dbReference>
<keyword evidence="1" id="KW-0234">DNA repair</keyword>
<feature type="domain" description="Helitron helicase-like" evidence="4">
    <location>
        <begin position="120"/>
        <end position="310"/>
    </location>
</feature>
<feature type="domain" description="DNA helicase Pif1-like DEAD-box helicase" evidence="3">
    <location>
        <begin position="762"/>
        <end position="977"/>
    </location>
</feature>
<dbReference type="CDD" id="cd18809">
    <property type="entry name" value="SF1_C_RecD"/>
    <property type="match status" value="1"/>
</dbReference>
<dbReference type="InterPro" id="IPR051055">
    <property type="entry name" value="PIF1_helicase"/>
</dbReference>
<accession>A0AA38LLG8</accession>
<evidence type="ECO:0000259" key="2">
    <source>
        <dbReference type="Pfam" id="PF03372"/>
    </source>
</evidence>
<dbReference type="GO" id="GO:0006281">
    <property type="term" value="P:DNA repair"/>
    <property type="evidence" value="ECO:0007669"/>
    <property type="project" value="UniProtKB-KW"/>
</dbReference>
<keyword evidence="1" id="KW-0067">ATP-binding</keyword>
<dbReference type="Proteomes" id="UP000824469">
    <property type="component" value="Unassembled WGS sequence"/>
</dbReference>
<dbReference type="EC" id="5.6.2.3" evidence="1"/>
<dbReference type="InterPro" id="IPR036691">
    <property type="entry name" value="Endo/exonu/phosph_ase_sf"/>
</dbReference>
<keyword evidence="1" id="KW-0378">Hydrolase</keyword>
<feature type="non-terminal residue" evidence="5">
    <location>
        <position position="1"/>
    </location>
</feature>
<dbReference type="InterPro" id="IPR025476">
    <property type="entry name" value="Helitron_helicase-like"/>
</dbReference>
<dbReference type="GO" id="GO:0005524">
    <property type="term" value="F:ATP binding"/>
    <property type="evidence" value="ECO:0007669"/>
    <property type="project" value="UniProtKB-KW"/>
</dbReference>
<evidence type="ECO:0000259" key="3">
    <source>
        <dbReference type="Pfam" id="PF05970"/>
    </source>
</evidence>
<dbReference type="GO" id="GO:0016787">
    <property type="term" value="F:hydrolase activity"/>
    <property type="evidence" value="ECO:0007669"/>
    <property type="project" value="UniProtKB-KW"/>
</dbReference>
<organism evidence="5 6">
    <name type="scientific">Taxus chinensis</name>
    <name type="common">Chinese yew</name>
    <name type="synonym">Taxus wallichiana var. chinensis</name>
    <dbReference type="NCBI Taxonomy" id="29808"/>
    <lineage>
        <taxon>Eukaryota</taxon>
        <taxon>Viridiplantae</taxon>
        <taxon>Streptophyta</taxon>
        <taxon>Embryophyta</taxon>
        <taxon>Tracheophyta</taxon>
        <taxon>Spermatophyta</taxon>
        <taxon>Pinopsida</taxon>
        <taxon>Pinidae</taxon>
        <taxon>Conifers II</taxon>
        <taxon>Cupressales</taxon>
        <taxon>Taxaceae</taxon>
        <taxon>Taxus</taxon>
    </lineage>
</organism>
<comment type="similarity">
    <text evidence="1">Belongs to the helicase family.</text>
</comment>
<comment type="cofactor">
    <cofactor evidence="1">
        <name>Mg(2+)</name>
        <dbReference type="ChEBI" id="CHEBI:18420"/>
    </cofactor>
</comment>
<keyword evidence="1" id="KW-0547">Nucleotide-binding</keyword>
<keyword evidence="1" id="KW-0227">DNA damage</keyword>
<dbReference type="Gene3D" id="3.40.50.300">
    <property type="entry name" value="P-loop containing nucleotide triphosphate hydrolases"/>
    <property type="match status" value="1"/>
</dbReference>
<comment type="catalytic activity">
    <reaction evidence="1">
        <text>ATP + H2O = ADP + phosphate + H(+)</text>
        <dbReference type="Rhea" id="RHEA:13065"/>
        <dbReference type="ChEBI" id="CHEBI:15377"/>
        <dbReference type="ChEBI" id="CHEBI:15378"/>
        <dbReference type="ChEBI" id="CHEBI:30616"/>
        <dbReference type="ChEBI" id="CHEBI:43474"/>
        <dbReference type="ChEBI" id="CHEBI:456216"/>
        <dbReference type="EC" id="5.6.2.3"/>
    </reaction>
</comment>
<evidence type="ECO:0000313" key="6">
    <source>
        <dbReference type="Proteomes" id="UP000824469"/>
    </source>
</evidence>
<gene>
    <name evidence="5" type="ORF">KI387_001361</name>
</gene>
<keyword evidence="6" id="KW-1185">Reference proteome</keyword>
<dbReference type="GO" id="GO:0000723">
    <property type="term" value="P:telomere maintenance"/>
    <property type="evidence" value="ECO:0007669"/>
    <property type="project" value="InterPro"/>
</dbReference>
<dbReference type="PANTHER" id="PTHR47642">
    <property type="entry name" value="ATP-DEPENDENT DNA HELICASE"/>
    <property type="match status" value="1"/>
</dbReference>
<evidence type="ECO:0000256" key="1">
    <source>
        <dbReference type="RuleBase" id="RU363044"/>
    </source>
</evidence>
<comment type="caution">
    <text evidence="5">The sequence shown here is derived from an EMBL/GenBank/DDBJ whole genome shotgun (WGS) entry which is preliminary data.</text>
</comment>
<evidence type="ECO:0000313" key="5">
    <source>
        <dbReference type="EMBL" id="KAH9329253.1"/>
    </source>
</evidence>
<dbReference type="Pfam" id="PF03372">
    <property type="entry name" value="Exo_endo_phos"/>
    <property type="match status" value="1"/>
</dbReference>
<dbReference type="Pfam" id="PF14214">
    <property type="entry name" value="Helitron_like_N"/>
    <property type="match status" value="1"/>
</dbReference>
<dbReference type="SUPFAM" id="SSF52540">
    <property type="entry name" value="P-loop containing nucleoside triphosphate hydrolases"/>
    <property type="match status" value="2"/>
</dbReference>
<dbReference type="InterPro" id="IPR005135">
    <property type="entry name" value="Endo/exonuclease/phosphatase"/>
</dbReference>
<dbReference type="InterPro" id="IPR010285">
    <property type="entry name" value="DNA_helicase_pif1-like_DEAD"/>
</dbReference>
<dbReference type="InterPro" id="IPR027417">
    <property type="entry name" value="P-loop_NTPase"/>
</dbReference>